<dbReference type="InterPro" id="IPR015943">
    <property type="entry name" value="WD40/YVTN_repeat-like_dom_sf"/>
</dbReference>
<reference evidence="6" key="2">
    <citation type="journal article" date="2017" name="Nat. Plants">
        <title>The Aegilops tauschii genome reveals multiple impacts of transposons.</title>
        <authorList>
            <person name="Zhao G."/>
            <person name="Zou C."/>
            <person name="Li K."/>
            <person name="Wang K."/>
            <person name="Li T."/>
            <person name="Gao L."/>
            <person name="Zhang X."/>
            <person name="Wang H."/>
            <person name="Yang Z."/>
            <person name="Liu X."/>
            <person name="Jiang W."/>
            <person name="Mao L."/>
            <person name="Kong X."/>
            <person name="Jiao Y."/>
            <person name="Jia J."/>
        </authorList>
    </citation>
    <scope>NUCLEOTIDE SEQUENCE [LARGE SCALE GENOMIC DNA]</scope>
    <source>
        <strain evidence="6">cv. AL8/78</strain>
    </source>
</reference>
<evidence type="ECO:0000313" key="5">
    <source>
        <dbReference type="EnsemblPlants" id="AET4Gv20118200.1"/>
    </source>
</evidence>
<organism evidence="5 6">
    <name type="scientific">Aegilops tauschii subsp. strangulata</name>
    <name type="common">Goatgrass</name>
    <dbReference type="NCBI Taxonomy" id="200361"/>
    <lineage>
        <taxon>Eukaryota</taxon>
        <taxon>Viridiplantae</taxon>
        <taxon>Streptophyta</taxon>
        <taxon>Embryophyta</taxon>
        <taxon>Tracheophyta</taxon>
        <taxon>Spermatophyta</taxon>
        <taxon>Magnoliopsida</taxon>
        <taxon>Liliopsida</taxon>
        <taxon>Poales</taxon>
        <taxon>Poaceae</taxon>
        <taxon>BOP clade</taxon>
        <taxon>Pooideae</taxon>
        <taxon>Triticodae</taxon>
        <taxon>Triticeae</taxon>
        <taxon>Triticinae</taxon>
        <taxon>Aegilops</taxon>
    </lineage>
</organism>
<dbReference type="InterPro" id="IPR036322">
    <property type="entry name" value="WD40_repeat_dom_sf"/>
</dbReference>
<evidence type="ECO:0000313" key="6">
    <source>
        <dbReference type="Proteomes" id="UP000015105"/>
    </source>
</evidence>
<keyword evidence="2" id="KW-0677">Repeat</keyword>
<proteinExistence type="predicted"/>
<reference evidence="5" key="5">
    <citation type="journal article" date="2021" name="G3 (Bethesda)">
        <title>Aegilops tauschii genome assembly Aet v5.0 features greater sequence contiguity and improved annotation.</title>
        <authorList>
            <person name="Wang L."/>
            <person name="Zhu T."/>
            <person name="Rodriguez J.C."/>
            <person name="Deal K.R."/>
            <person name="Dubcovsky J."/>
            <person name="McGuire P.E."/>
            <person name="Lux T."/>
            <person name="Spannagl M."/>
            <person name="Mayer K.F.X."/>
            <person name="Baldrich P."/>
            <person name="Meyers B.C."/>
            <person name="Huo N."/>
            <person name="Gu Y.Q."/>
            <person name="Zhou H."/>
            <person name="Devos K.M."/>
            <person name="Bennetzen J.L."/>
            <person name="Unver T."/>
            <person name="Budak H."/>
            <person name="Gulick P.J."/>
            <person name="Galiba G."/>
            <person name="Kalapos B."/>
            <person name="Nelson D.R."/>
            <person name="Li P."/>
            <person name="You F.M."/>
            <person name="Luo M.C."/>
            <person name="Dvorak J."/>
        </authorList>
    </citation>
    <scope>NUCLEOTIDE SEQUENCE [LARGE SCALE GENOMIC DNA]</scope>
    <source>
        <strain evidence="5">cv. AL8/78</strain>
    </source>
</reference>
<keyword evidence="1 3" id="KW-0853">WD repeat</keyword>
<name>A0A453H9J8_AEGTS</name>
<dbReference type="SUPFAM" id="SSF50978">
    <property type="entry name" value="WD40 repeat-like"/>
    <property type="match status" value="1"/>
</dbReference>
<reference evidence="6" key="1">
    <citation type="journal article" date="2014" name="Science">
        <title>Ancient hybridizations among the ancestral genomes of bread wheat.</title>
        <authorList>
            <consortium name="International Wheat Genome Sequencing Consortium,"/>
            <person name="Marcussen T."/>
            <person name="Sandve S.R."/>
            <person name="Heier L."/>
            <person name="Spannagl M."/>
            <person name="Pfeifer M."/>
            <person name="Jakobsen K.S."/>
            <person name="Wulff B.B."/>
            <person name="Steuernagel B."/>
            <person name="Mayer K.F."/>
            <person name="Olsen O.A."/>
        </authorList>
    </citation>
    <scope>NUCLEOTIDE SEQUENCE [LARGE SCALE GENOMIC DNA]</scope>
    <source>
        <strain evidence="6">cv. AL8/78</strain>
    </source>
</reference>
<keyword evidence="6" id="KW-1185">Reference proteome</keyword>
<reference evidence="5" key="3">
    <citation type="journal article" date="2017" name="Nature">
        <title>Genome sequence of the progenitor of the wheat D genome Aegilops tauschii.</title>
        <authorList>
            <person name="Luo M.C."/>
            <person name="Gu Y.Q."/>
            <person name="Puiu D."/>
            <person name="Wang H."/>
            <person name="Twardziok S.O."/>
            <person name="Deal K.R."/>
            <person name="Huo N."/>
            <person name="Zhu T."/>
            <person name="Wang L."/>
            <person name="Wang Y."/>
            <person name="McGuire P.E."/>
            <person name="Liu S."/>
            <person name="Long H."/>
            <person name="Ramasamy R.K."/>
            <person name="Rodriguez J.C."/>
            <person name="Van S.L."/>
            <person name="Yuan L."/>
            <person name="Wang Z."/>
            <person name="Xia Z."/>
            <person name="Xiao L."/>
            <person name="Anderson O.D."/>
            <person name="Ouyang S."/>
            <person name="Liang Y."/>
            <person name="Zimin A.V."/>
            <person name="Pertea G."/>
            <person name="Qi P."/>
            <person name="Bennetzen J.L."/>
            <person name="Dai X."/>
            <person name="Dawson M.W."/>
            <person name="Muller H.G."/>
            <person name="Kugler K."/>
            <person name="Rivarola-Duarte L."/>
            <person name="Spannagl M."/>
            <person name="Mayer K.F.X."/>
            <person name="Lu F.H."/>
            <person name="Bevan M.W."/>
            <person name="Leroy P."/>
            <person name="Li P."/>
            <person name="You F.M."/>
            <person name="Sun Q."/>
            <person name="Liu Z."/>
            <person name="Lyons E."/>
            <person name="Wicker T."/>
            <person name="Salzberg S.L."/>
            <person name="Devos K.M."/>
            <person name="Dvorak J."/>
        </authorList>
    </citation>
    <scope>NUCLEOTIDE SEQUENCE [LARGE SCALE GENOMIC DNA]</scope>
    <source>
        <strain evidence="5">cv. AL8/78</strain>
    </source>
</reference>
<dbReference type="AlphaFoldDB" id="A0A453H9J8"/>
<feature type="repeat" description="WD" evidence="3">
    <location>
        <begin position="64"/>
        <end position="96"/>
    </location>
</feature>
<feature type="compositionally biased region" description="Low complexity" evidence="4">
    <location>
        <begin position="1"/>
        <end position="17"/>
    </location>
</feature>
<feature type="region of interest" description="Disordered" evidence="4">
    <location>
        <begin position="1"/>
        <end position="29"/>
    </location>
</feature>
<evidence type="ECO:0000256" key="2">
    <source>
        <dbReference type="ARBA" id="ARBA00022737"/>
    </source>
</evidence>
<dbReference type="PANTHER" id="PTHR19848:SF8">
    <property type="entry name" value="F-BOX AND WD REPEAT DOMAIN CONTAINING 7"/>
    <property type="match status" value="1"/>
</dbReference>
<accession>A0A453H9J8</accession>
<dbReference type="EnsemblPlants" id="AET4Gv20118200.1">
    <property type="protein sequence ID" value="AET4Gv20118200.1"/>
    <property type="gene ID" value="AET4Gv20118200"/>
</dbReference>
<reference evidence="5" key="4">
    <citation type="submission" date="2019-03" db="UniProtKB">
        <authorList>
            <consortium name="EnsemblPlants"/>
        </authorList>
    </citation>
    <scope>IDENTIFICATION</scope>
</reference>
<dbReference type="SMART" id="SM00320">
    <property type="entry name" value="WD40"/>
    <property type="match status" value="1"/>
</dbReference>
<evidence type="ECO:0000256" key="4">
    <source>
        <dbReference type="SAM" id="MobiDB-lite"/>
    </source>
</evidence>
<sequence>HASLAVVPPTQQTTAPQRRQRGGTLDPFPNYKTPNPFSFWFAAMAAPDADETPASPGYALRATLAGHRRAVSAVKFSPDGRLLASASADKLLRVWSSADLSLVAELEGHE</sequence>
<dbReference type="PANTHER" id="PTHR19848">
    <property type="entry name" value="WD40 REPEAT PROTEIN"/>
    <property type="match status" value="1"/>
</dbReference>
<dbReference type="PROSITE" id="PS50294">
    <property type="entry name" value="WD_REPEATS_REGION"/>
    <property type="match status" value="1"/>
</dbReference>
<evidence type="ECO:0000256" key="3">
    <source>
        <dbReference type="PROSITE-ProRule" id="PRU00221"/>
    </source>
</evidence>
<evidence type="ECO:0000256" key="1">
    <source>
        <dbReference type="ARBA" id="ARBA00022574"/>
    </source>
</evidence>
<dbReference type="Gene3D" id="2.130.10.10">
    <property type="entry name" value="YVTN repeat-like/Quinoprotein amine dehydrogenase"/>
    <property type="match status" value="1"/>
</dbReference>
<dbReference type="Pfam" id="PF00400">
    <property type="entry name" value="WD40"/>
    <property type="match status" value="1"/>
</dbReference>
<dbReference type="Gramene" id="AET4Gv20118200.1">
    <property type="protein sequence ID" value="AET4Gv20118200.1"/>
    <property type="gene ID" value="AET4Gv20118200"/>
</dbReference>
<dbReference type="PROSITE" id="PS50082">
    <property type="entry name" value="WD_REPEATS_2"/>
    <property type="match status" value="1"/>
</dbReference>
<dbReference type="Proteomes" id="UP000015105">
    <property type="component" value="Chromosome 4D"/>
</dbReference>
<dbReference type="InterPro" id="IPR001680">
    <property type="entry name" value="WD40_rpt"/>
</dbReference>
<protein>
    <submittedName>
        <fullName evidence="5">Uncharacterized protein</fullName>
    </submittedName>
</protein>